<feature type="compositionally biased region" description="Basic residues" evidence="3">
    <location>
        <begin position="490"/>
        <end position="502"/>
    </location>
</feature>
<evidence type="ECO:0000256" key="3">
    <source>
        <dbReference type="SAM" id="MobiDB-lite"/>
    </source>
</evidence>
<dbReference type="GO" id="GO:0051321">
    <property type="term" value="P:meiotic cell cycle"/>
    <property type="evidence" value="ECO:0007669"/>
    <property type="project" value="TreeGrafter"/>
</dbReference>
<feature type="domain" description="NDT80" evidence="4">
    <location>
        <begin position="112"/>
        <end position="353"/>
    </location>
</feature>
<keyword evidence="1 2" id="KW-0238">DNA-binding</keyword>
<dbReference type="Pfam" id="PF05224">
    <property type="entry name" value="NDT80_PhoG"/>
    <property type="match status" value="1"/>
</dbReference>
<evidence type="ECO:0000313" key="5">
    <source>
        <dbReference type="EMBL" id="KAA6412619.1"/>
    </source>
</evidence>
<dbReference type="Gene3D" id="2.60.40.1390">
    <property type="entry name" value="NDT80 DNA-binding domain"/>
    <property type="match status" value="1"/>
</dbReference>
<protein>
    <recommendedName>
        <fullName evidence="4">NDT80 domain-containing protein</fullName>
    </recommendedName>
</protein>
<dbReference type="InterPro" id="IPR008967">
    <property type="entry name" value="p53-like_TF_DNA-bd_sf"/>
</dbReference>
<dbReference type="AlphaFoldDB" id="A0A5M8PU98"/>
<feature type="region of interest" description="Disordered" evidence="3">
    <location>
        <begin position="586"/>
        <end position="608"/>
    </location>
</feature>
<feature type="region of interest" description="Disordered" evidence="3">
    <location>
        <begin position="350"/>
        <end position="540"/>
    </location>
</feature>
<name>A0A5M8PU98_9LECA</name>
<dbReference type="GO" id="GO:0000228">
    <property type="term" value="C:nuclear chromosome"/>
    <property type="evidence" value="ECO:0007669"/>
    <property type="project" value="TreeGrafter"/>
</dbReference>
<dbReference type="GO" id="GO:0045944">
    <property type="term" value="P:positive regulation of transcription by RNA polymerase II"/>
    <property type="evidence" value="ECO:0007669"/>
    <property type="project" value="TreeGrafter"/>
</dbReference>
<evidence type="ECO:0000313" key="6">
    <source>
        <dbReference type="Proteomes" id="UP000324767"/>
    </source>
</evidence>
<reference evidence="5 6" key="1">
    <citation type="submission" date="2019-09" db="EMBL/GenBank/DDBJ databases">
        <title>The hologenome of the rock-dwelling lichen Lasallia pustulata.</title>
        <authorList>
            <person name="Greshake Tzovaras B."/>
            <person name="Segers F."/>
            <person name="Bicker A."/>
            <person name="Dal Grande F."/>
            <person name="Otte J."/>
            <person name="Hankeln T."/>
            <person name="Schmitt I."/>
            <person name="Ebersberger I."/>
        </authorList>
    </citation>
    <scope>NUCLEOTIDE SEQUENCE [LARGE SCALE GENOMIC DNA]</scope>
    <source>
        <strain evidence="5">A1-1</strain>
    </source>
</reference>
<feature type="compositionally biased region" description="Low complexity" evidence="3">
    <location>
        <begin position="472"/>
        <end position="484"/>
    </location>
</feature>
<evidence type="ECO:0000256" key="2">
    <source>
        <dbReference type="PROSITE-ProRule" id="PRU00850"/>
    </source>
</evidence>
<dbReference type="PANTHER" id="PTHR35144:SF1">
    <property type="entry name" value="PROTEIN PACG"/>
    <property type="match status" value="1"/>
</dbReference>
<feature type="region of interest" description="Disordered" evidence="3">
    <location>
        <begin position="99"/>
        <end position="133"/>
    </location>
</feature>
<proteinExistence type="predicted"/>
<evidence type="ECO:0000259" key="4">
    <source>
        <dbReference type="PROSITE" id="PS51517"/>
    </source>
</evidence>
<feature type="compositionally biased region" description="Low complexity" evidence="3">
    <location>
        <begin position="504"/>
        <end position="521"/>
    </location>
</feature>
<dbReference type="PROSITE" id="PS51517">
    <property type="entry name" value="NDT80"/>
    <property type="match status" value="1"/>
</dbReference>
<feature type="compositionally biased region" description="Polar residues" evidence="3">
    <location>
        <begin position="110"/>
        <end position="123"/>
    </location>
</feature>
<dbReference type="Proteomes" id="UP000324767">
    <property type="component" value="Unassembled WGS sequence"/>
</dbReference>
<feature type="compositionally biased region" description="Polar residues" evidence="3">
    <location>
        <begin position="371"/>
        <end position="401"/>
    </location>
</feature>
<comment type="caution">
    <text evidence="5">The sequence shown here is derived from an EMBL/GenBank/DDBJ whole genome shotgun (WGS) entry which is preliminary data.</text>
</comment>
<sequence length="608" mass="66702">MSAAVYEVMEGFDAMSMPYLANTISMDQVSVAGYMNSLPTLGIPDPSTAFADNSYIGSVPMPTVSQQTFARDASLTAHVDRSQINSFIAPALPNDAMQRYSSVPEDPFSDTASQYDSIPQEQSLPEPPSVERDDKLLRFTPPTVNYTLLDFSLRPVPIWTLTAQLQGSNFFLAESPWASAVDAGFAPAELTCYRRNIFHIVGSITLPRTMRYIVTDQGEHLKIHAKELSISATESVEGNSVKIITVPFKSATSTAASNPEEKIEMEPSPMILDTVTDQDADPEYATFPIVWKRLQFRIATANNGRRKELQQHFIIRLQVIATLETGRKVSICEIASCPIIVRGRSPRNFQRKDLPITGPSSSMRKAMQPPSLLTRSSSGESVTRQSWFKNEQSPETSQDTFLYSPPGNPTPQTTNSHSFIDWTQIPRGAPSSLTALPTPTFTTTPTMKTPPLPAYAHSSPDLARQPTITCHPSESLPLPLSLTDSPPPIKRSRPSKNQRRTSHPPTNNKSTATPTAASPSSRFNQRTRSSPPPASLLHSHLSSGSGIGCDAADLLYEYFPLGLDDWMPPVNAVYRPHVVHHTNLPREAGGAKVPGRGRGKRLYSECEA</sequence>
<feature type="compositionally biased region" description="Low complexity" evidence="3">
    <location>
        <begin position="429"/>
        <end position="447"/>
    </location>
</feature>
<dbReference type="SUPFAM" id="SSF49417">
    <property type="entry name" value="p53-like transcription factors"/>
    <property type="match status" value="1"/>
</dbReference>
<dbReference type="GO" id="GO:0003700">
    <property type="term" value="F:DNA-binding transcription factor activity"/>
    <property type="evidence" value="ECO:0007669"/>
    <property type="project" value="UniProtKB-UniRule"/>
</dbReference>
<feature type="DNA-binding region" description="NDT80" evidence="2">
    <location>
        <begin position="112"/>
        <end position="353"/>
    </location>
</feature>
<dbReference type="OrthoDB" id="4117572at2759"/>
<dbReference type="GO" id="GO:0003677">
    <property type="term" value="F:DNA binding"/>
    <property type="evidence" value="ECO:0007669"/>
    <property type="project" value="UniProtKB-KW"/>
</dbReference>
<dbReference type="PANTHER" id="PTHR35144">
    <property type="entry name" value="MEIOSIS-SPECIFIC TRANSCRIPTION FACTOR NDT80"/>
    <property type="match status" value="1"/>
</dbReference>
<dbReference type="InterPro" id="IPR024061">
    <property type="entry name" value="NDT80_DNA-bd_dom"/>
</dbReference>
<organism evidence="5 6">
    <name type="scientific">Lasallia pustulata</name>
    <dbReference type="NCBI Taxonomy" id="136370"/>
    <lineage>
        <taxon>Eukaryota</taxon>
        <taxon>Fungi</taxon>
        <taxon>Dikarya</taxon>
        <taxon>Ascomycota</taxon>
        <taxon>Pezizomycotina</taxon>
        <taxon>Lecanoromycetes</taxon>
        <taxon>OSLEUM clade</taxon>
        <taxon>Umbilicariomycetidae</taxon>
        <taxon>Umbilicariales</taxon>
        <taxon>Umbilicariaceae</taxon>
        <taxon>Lasallia</taxon>
    </lineage>
</organism>
<evidence type="ECO:0000256" key="1">
    <source>
        <dbReference type="ARBA" id="ARBA00023125"/>
    </source>
</evidence>
<dbReference type="InterPro" id="IPR037141">
    <property type="entry name" value="NDT80_DNA-bd_dom_sf"/>
</dbReference>
<dbReference type="InterPro" id="IPR052605">
    <property type="entry name" value="Fungal_trans_regulator"/>
</dbReference>
<dbReference type="EMBL" id="VXIT01000005">
    <property type="protein sequence ID" value="KAA6412619.1"/>
    <property type="molecule type" value="Genomic_DNA"/>
</dbReference>
<gene>
    <name evidence="5" type="ORF">FRX48_03611</name>
</gene>
<accession>A0A5M8PU98</accession>